<dbReference type="PANTHER" id="PTHR48081">
    <property type="entry name" value="AB HYDROLASE SUPERFAMILY PROTEIN C4A8.06C"/>
    <property type="match status" value="1"/>
</dbReference>
<comment type="caution">
    <text evidence="3">The sequence shown here is derived from an EMBL/GenBank/DDBJ whole genome shotgun (WGS) entry which is preliminary data.</text>
</comment>
<dbReference type="SUPFAM" id="SSF53474">
    <property type="entry name" value="alpha/beta-Hydrolases"/>
    <property type="match status" value="1"/>
</dbReference>
<reference evidence="3 4" key="1">
    <citation type="submission" date="2014-05" db="EMBL/GenBank/DDBJ databases">
        <title>Draft Genome Sequence of Kitasatospora cheerisanensis KCTC 2395.</title>
        <authorList>
            <person name="Nam D.H."/>
        </authorList>
    </citation>
    <scope>NUCLEOTIDE SEQUENCE [LARGE SCALE GENOMIC DNA]</scope>
    <source>
        <strain evidence="3 4">KCTC 2395</strain>
    </source>
</reference>
<proteinExistence type="predicted"/>
<dbReference type="InterPro" id="IPR050300">
    <property type="entry name" value="GDXG_lipolytic_enzyme"/>
</dbReference>
<dbReference type="PANTHER" id="PTHR48081:SF8">
    <property type="entry name" value="ALPHA_BETA HYDROLASE FOLD-3 DOMAIN-CONTAINING PROTEIN-RELATED"/>
    <property type="match status" value="1"/>
</dbReference>
<evidence type="ECO:0000259" key="2">
    <source>
        <dbReference type="Pfam" id="PF07859"/>
    </source>
</evidence>
<evidence type="ECO:0000313" key="3">
    <source>
        <dbReference type="EMBL" id="KDN81718.1"/>
    </source>
</evidence>
<gene>
    <name evidence="3" type="ORF">KCH_64380</name>
</gene>
<dbReference type="PATRIC" id="fig|1348663.4.peg.6232"/>
<keyword evidence="1" id="KW-0378">Hydrolase</keyword>
<evidence type="ECO:0000256" key="1">
    <source>
        <dbReference type="ARBA" id="ARBA00022801"/>
    </source>
</evidence>
<dbReference type="Pfam" id="PF07859">
    <property type="entry name" value="Abhydrolase_3"/>
    <property type="match status" value="1"/>
</dbReference>
<keyword evidence="4" id="KW-1185">Reference proteome</keyword>
<protein>
    <recommendedName>
        <fullName evidence="2">Alpha/beta hydrolase fold-3 domain-containing protein</fullName>
    </recommendedName>
</protein>
<sequence length="127" mass="13286">MLLAPWLDLALTNPDIAAVERLDPSLNRAGLVEAGRVWAGGADPADPRLSPLHGELGGLPPIEVHVGTHDILYPDTLLLRDRAGAAGTEVTLHVTPGAFHVHVLAPVPEGREARDRIVAGLPTAGRG</sequence>
<dbReference type="InterPro" id="IPR013094">
    <property type="entry name" value="AB_hydrolase_3"/>
</dbReference>
<dbReference type="eggNOG" id="COG0657">
    <property type="taxonomic scope" value="Bacteria"/>
</dbReference>
<dbReference type="InterPro" id="IPR029058">
    <property type="entry name" value="AB_hydrolase_fold"/>
</dbReference>
<name>A0A066YJT7_9ACTN</name>
<dbReference type="Gene3D" id="3.40.50.1820">
    <property type="entry name" value="alpha/beta hydrolase"/>
    <property type="match status" value="1"/>
</dbReference>
<dbReference type="Proteomes" id="UP000027178">
    <property type="component" value="Unassembled WGS sequence"/>
</dbReference>
<dbReference type="AlphaFoldDB" id="A0A066YJT7"/>
<organism evidence="3 4">
    <name type="scientific">Kitasatospora cheerisanensis KCTC 2395</name>
    <dbReference type="NCBI Taxonomy" id="1348663"/>
    <lineage>
        <taxon>Bacteria</taxon>
        <taxon>Bacillati</taxon>
        <taxon>Actinomycetota</taxon>
        <taxon>Actinomycetes</taxon>
        <taxon>Kitasatosporales</taxon>
        <taxon>Streptomycetaceae</taxon>
        <taxon>Kitasatospora</taxon>
    </lineage>
</organism>
<feature type="domain" description="Alpha/beta hydrolase fold-3" evidence="2">
    <location>
        <begin position="1"/>
        <end position="102"/>
    </location>
</feature>
<dbReference type="EMBL" id="JNBY01000131">
    <property type="protein sequence ID" value="KDN81718.1"/>
    <property type="molecule type" value="Genomic_DNA"/>
</dbReference>
<dbReference type="GO" id="GO:0016787">
    <property type="term" value="F:hydrolase activity"/>
    <property type="evidence" value="ECO:0007669"/>
    <property type="project" value="UniProtKB-KW"/>
</dbReference>
<evidence type="ECO:0000313" key="4">
    <source>
        <dbReference type="Proteomes" id="UP000027178"/>
    </source>
</evidence>
<accession>A0A066YJT7</accession>
<dbReference type="HOGENOM" id="CLU_012494_13_3_11"/>